<reference evidence="2" key="1">
    <citation type="submission" date="2021-10" db="EMBL/GenBank/DDBJ databases">
        <title>Melipona bicolor Genome sequencing and assembly.</title>
        <authorList>
            <person name="Araujo N.S."/>
            <person name="Arias M.C."/>
        </authorList>
    </citation>
    <scope>NUCLEOTIDE SEQUENCE</scope>
    <source>
        <strain evidence="2">USP_2M_L1-L4_2017</strain>
        <tissue evidence="2">Whole body</tissue>
    </source>
</reference>
<comment type="caution">
    <text evidence="2">The sequence shown here is derived from an EMBL/GenBank/DDBJ whole genome shotgun (WGS) entry which is preliminary data.</text>
</comment>
<evidence type="ECO:0000313" key="2">
    <source>
        <dbReference type="EMBL" id="KAK1120414.1"/>
    </source>
</evidence>
<feature type="compositionally biased region" description="Basic and acidic residues" evidence="1">
    <location>
        <begin position="42"/>
        <end position="58"/>
    </location>
</feature>
<proteinExistence type="predicted"/>
<evidence type="ECO:0000313" key="3">
    <source>
        <dbReference type="Proteomes" id="UP001177670"/>
    </source>
</evidence>
<name>A0AA40KHL9_9HYME</name>
<sequence length="66" mass="7322">KKTRQTVVSHDTVDAILEKPAKNVLRLKLKTREGGAVTKKAPAAERKKQNEARGRCSSDEVSCFLE</sequence>
<dbReference type="Proteomes" id="UP001177670">
    <property type="component" value="Unassembled WGS sequence"/>
</dbReference>
<gene>
    <name evidence="2" type="ORF">K0M31_012395</name>
</gene>
<evidence type="ECO:0000256" key="1">
    <source>
        <dbReference type="SAM" id="MobiDB-lite"/>
    </source>
</evidence>
<protein>
    <submittedName>
        <fullName evidence="2">Uncharacterized protein</fullName>
    </submittedName>
</protein>
<keyword evidence="3" id="KW-1185">Reference proteome</keyword>
<dbReference type="EMBL" id="JAHYIQ010000031">
    <property type="protein sequence ID" value="KAK1120414.1"/>
    <property type="molecule type" value="Genomic_DNA"/>
</dbReference>
<accession>A0AA40KHL9</accession>
<feature type="region of interest" description="Disordered" evidence="1">
    <location>
        <begin position="34"/>
        <end position="66"/>
    </location>
</feature>
<feature type="non-terminal residue" evidence="2">
    <location>
        <position position="1"/>
    </location>
</feature>
<dbReference type="AlphaFoldDB" id="A0AA40KHL9"/>
<organism evidence="2 3">
    <name type="scientific">Melipona bicolor</name>
    <dbReference type="NCBI Taxonomy" id="60889"/>
    <lineage>
        <taxon>Eukaryota</taxon>
        <taxon>Metazoa</taxon>
        <taxon>Ecdysozoa</taxon>
        <taxon>Arthropoda</taxon>
        <taxon>Hexapoda</taxon>
        <taxon>Insecta</taxon>
        <taxon>Pterygota</taxon>
        <taxon>Neoptera</taxon>
        <taxon>Endopterygota</taxon>
        <taxon>Hymenoptera</taxon>
        <taxon>Apocrita</taxon>
        <taxon>Aculeata</taxon>
        <taxon>Apoidea</taxon>
        <taxon>Anthophila</taxon>
        <taxon>Apidae</taxon>
        <taxon>Melipona</taxon>
    </lineage>
</organism>